<name>A0A644YHB8_9ZZZZ</name>
<feature type="region of interest" description="Disordered" evidence="1">
    <location>
        <begin position="54"/>
        <end position="129"/>
    </location>
</feature>
<accession>A0A644YHB8</accession>
<feature type="compositionally biased region" description="Basic and acidic residues" evidence="1">
    <location>
        <begin position="64"/>
        <end position="98"/>
    </location>
</feature>
<organism evidence="2">
    <name type="scientific">bioreactor metagenome</name>
    <dbReference type="NCBI Taxonomy" id="1076179"/>
    <lineage>
        <taxon>unclassified sequences</taxon>
        <taxon>metagenomes</taxon>
        <taxon>ecological metagenomes</taxon>
    </lineage>
</organism>
<dbReference type="EMBL" id="VSSQ01005055">
    <property type="protein sequence ID" value="MPM27667.1"/>
    <property type="molecule type" value="Genomic_DNA"/>
</dbReference>
<evidence type="ECO:0000256" key="1">
    <source>
        <dbReference type="SAM" id="MobiDB-lite"/>
    </source>
</evidence>
<comment type="caution">
    <text evidence="2">The sequence shown here is derived from an EMBL/GenBank/DDBJ whole genome shotgun (WGS) entry which is preliminary data.</text>
</comment>
<sequence>MVVVGPADRVDAPRDVALGQPGMAVGPLGVVVGTWGVREGPLRHGAVVVTADQDTSDGGLRLPDGTRIRHQREVGAREAVEDVRTPGNRGDRHPGDGHRIRRVRTGTVGRQPDFLMSPNPPYSSSSSTL</sequence>
<gene>
    <name evidence="2" type="ORF">SDC9_74180</name>
</gene>
<protein>
    <submittedName>
        <fullName evidence="2">Uncharacterized protein</fullName>
    </submittedName>
</protein>
<reference evidence="2" key="1">
    <citation type="submission" date="2019-08" db="EMBL/GenBank/DDBJ databases">
        <authorList>
            <person name="Kucharzyk K."/>
            <person name="Murdoch R.W."/>
            <person name="Higgins S."/>
            <person name="Loffler F."/>
        </authorList>
    </citation>
    <scope>NUCLEOTIDE SEQUENCE</scope>
</reference>
<dbReference type="AlphaFoldDB" id="A0A644YHB8"/>
<evidence type="ECO:0000313" key="2">
    <source>
        <dbReference type="EMBL" id="MPM27667.1"/>
    </source>
</evidence>
<proteinExistence type="predicted"/>